<evidence type="ECO:0000313" key="9">
    <source>
        <dbReference type="EMBL" id="RUO22641.1"/>
    </source>
</evidence>
<dbReference type="HAMAP" id="MF_01374">
    <property type="entry name" value="Glyoxalase_2"/>
    <property type="match status" value="1"/>
</dbReference>
<feature type="binding site" evidence="7">
    <location>
        <position position="158"/>
    </location>
    <ligand>
        <name>Zn(2+)</name>
        <dbReference type="ChEBI" id="CHEBI:29105"/>
        <label>2</label>
    </ligand>
</feature>
<dbReference type="GO" id="GO:0004416">
    <property type="term" value="F:hydroxyacylglutathione hydrolase activity"/>
    <property type="evidence" value="ECO:0007669"/>
    <property type="project" value="UniProtKB-UniRule"/>
</dbReference>
<comment type="function">
    <text evidence="7">Thiolesterase that catalyzes the hydrolysis of S-D-lactoyl-glutathione to form glutathione and D-lactic acid.</text>
</comment>
<feature type="binding site" evidence="7">
    <location>
        <position position="88"/>
    </location>
    <ligand>
        <name>Zn(2+)</name>
        <dbReference type="ChEBI" id="CHEBI:29105"/>
        <label>2</label>
    </ligand>
</feature>
<comment type="pathway">
    <text evidence="2 7">Secondary metabolite metabolism; methylglyoxal degradation; (R)-lactate from methylglyoxal: step 2/2.</text>
</comment>
<feature type="binding site" evidence="7">
    <location>
        <position position="196"/>
    </location>
    <ligand>
        <name>Zn(2+)</name>
        <dbReference type="ChEBI" id="CHEBI:29105"/>
        <label>2</label>
    </ligand>
</feature>
<sequence>MRIAPISAFDDNYIWSITASNSNNGSSVAKQPSANENPRAMEDNAISKNATTPCVIVDPGDAEPVFQWLKDNNCTVSAILVTHHHYDHTGGVNALKDHFNCPVYGPHSSKTDVVTQPLKEGEQIALLDEQLVLDVIQCPGHTLDHIAFYGAPYLFCGDTLFAGGCGRMFEGEPTEYLESLNKLAALPADTQIYCAHEYTLANLTFAAAVEPNNQAIQQRIAEVKALRAQDKPTLPAELALEHATNPFLRTHLPSVQQAAEQHSGKVFNTNPEVFACIRDWKNNF</sequence>
<comment type="subunit">
    <text evidence="7">Monomer.</text>
</comment>
<dbReference type="SMART" id="SM00849">
    <property type="entry name" value="Lactamase_B"/>
    <property type="match status" value="1"/>
</dbReference>
<evidence type="ECO:0000313" key="10">
    <source>
        <dbReference type="Proteomes" id="UP000288395"/>
    </source>
</evidence>
<evidence type="ECO:0000256" key="6">
    <source>
        <dbReference type="ARBA" id="ARBA00022833"/>
    </source>
</evidence>
<dbReference type="UniPathway" id="UPA00619">
    <property type="reaction ID" value="UER00676"/>
</dbReference>
<dbReference type="InterPro" id="IPR036866">
    <property type="entry name" value="RibonucZ/Hydroxyglut_hydro"/>
</dbReference>
<dbReference type="InterPro" id="IPR035680">
    <property type="entry name" value="Clx_II_MBL"/>
</dbReference>
<dbReference type="NCBIfam" id="TIGR03413">
    <property type="entry name" value="GSH_gloB"/>
    <property type="match status" value="1"/>
</dbReference>
<comment type="catalytic activity">
    <reaction evidence="1 7">
        <text>an S-(2-hydroxyacyl)glutathione + H2O = a 2-hydroxy carboxylate + glutathione + H(+)</text>
        <dbReference type="Rhea" id="RHEA:21864"/>
        <dbReference type="ChEBI" id="CHEBI:15377"/>
        <dbReference type="ChEBI" id="CHEBI:15378"/>
        <dbReference type="ChEBI" id="CHEBI:57925"/>
        <dbReference type="ChEBI" id="CHEBI:58896"/>
        <dbReference type="ChEBI" id="CHEBI:71261"/>
        <dbReference type="EC" id="3.1.2.6"/>
    </reaction>
</comment>
<dbReference type="CDD" id="cd07723">
    <property type="entry name" value="hydroxyacylglutathione_hydrolase_MBL-fold"/>
    <property type="match status" value="1"/>
</dbReference>
<dbReference type="PANTHER" id="PTHR43705:SF1">
    <property type="entry name" value="HYDROXYACYLGLUTATHIONE HYDROLASE GLOB"/>
    <property type="match status" value="1"/>
</dbReference>
<dbReference type="GO" id="GO:0046872">
    <property type="term" value="F:metal ion binding"/>
    <property type="evidence" value="ECO:0007669"/>
    <property type="project" value="UniProtKB-KW"/>
</dbReference>
<dbReference type="Proteomes" id="UP000288395">
    <property type="component" value="Unassembled WGS sequence"/>
</dbReference>
<feature type="binding site" evidence="7">
    <location>
        <position position="141"/>
    </location>
    <ligand>
        <name>Zn(2+)</name>
        <dbReference type="ChEBI" id="CHEBI:29105"/>
        <label>1</label>
    </ligand>
</feature>
<feature type="binding site" evidence="7">
    <location>
        <position position="85"/>
    </location>
    <ligand>
        <name>Zn(2+)</name>
        <dbReference type="ChEBI" id="CHEBI:29105"/>
        <label>1</label>
    </ligand>
</feature>
<keyword evidence="5 7" id="KW-0378">Hydrolase</keyword>
<evidence type="ECO:0000256" key="7">
    <source>
        <dbReference type="HAMAP-Rule" id="MF_01374"/>
    </source>
</evidence>
<dbReference type="GO" id="GO:0019243">
    <property type="term" value="P:methylglyoxal catabolic process to D-lactate via S-lactoyl-glutathione"/>
    <property type="evidence" value="ECO:0007669"/>
    <property type="project" value="UniProtKB-UniRule"/>
</dbReference>
<comment type="caution">
    <text evidence="9">The sequence shown here is derived from an EMBL/GenBank/DDBJ whole genome shotgun (WGS) entry which is preliminary data.</text>
</comment>
<dbReference type="InterPro" id="IPR050110">
    <property type="entry name" value="Glyoxalase_II_hydrolase"/>
</dbReference>
<dbReference type="PIRSF" id="PIRSF005457">
    <property type="entry name" value="Glx"/>
    <property type="match status" value="1"/>
</dbReference>
<comment type="similarity">
    <text evidence="3 7">Belongs to the metallo-beta-lactamase superfamily. Glyoxalase II family.</text>
</comment>
<organism evidence="9 10">
    <name type="scientific">Aliidiomarina iranensis</name>
    <dbReference type="NCBI Taxonomy" id="1434071"/>
    <lineage>
        <taxon>Bacteria</taxon>
        <taxon>Pseudomonadati</taxon>
        <taxon>Pseudomonadota</taxon>
        <taxon>Gammaproteobacteria</taxon>
        <taxon>Alteromonadales</taxon>
        <taxon>Idiomarinaceae</taxon>
        <taxon>Aliidiomarina</taxon>
    </lineage>
</organism>
<dbReference type="EMBL" id="PIPJ01000002">
    <property type="protein sequence ID" value="RUO22641.1"/>
    <property type="molecule type" value="Genomic_DNA"/>
</dbReference>
<dbReference type="InterPro" id="IPR017782">
    <property type="entry name" value="Hydroxyacylglutathione_Hdrlase"/>
</dbReference>
<dbReference type="InterPro" id="IPR001279">
    <property type="entry name" value="Metallo-B-lactamas"/>
</dbReference>
<keyword evidence="6 7" id="KW-0862">Zinc</keyword>
<dbReference type="Gene3D" id="3.60.15.10">
    <property type="entry name" value="Ribonuclease Z/Hydroxyacylglutathione hydrolase-like"/>
    <property type="match status" value="1"/>
</dbReference>
<reference evidence="10" key="1">
    <citation type="journal article" date="2018" name="Front. Microbiol.">
        <title>Genome-Based Analysis Reveals the Taxonomy and Diversity of the Family Idiomarinaceae.</title>
        <authorList>
            <person name="Liu Y."/>
            <person name="Lai Q."/>
            <person name="Shao Z."/>
        </authorList>
    </citation>
    <scope>NUCLEOTIDE SEQUENCE [LARGE SCALE GENOMIC DNA]</scope>
    <source>
        <strain evidence="10">GBPy7</strain>
    </source>
</reference>
<evidence type="ECO:0000256" key="2">
    <source>
        <dbReference type="ARBA" id="ARBA00004963"/>
    </source>
</evidence>
<keyword evidence="10" id="KW-1185">Reference proteome</keyword>
<dbReference type="InterPro" id="IPR032282">
    <property type="entry name" value="HAGH_C"/>
</dbReference>
<protein>
    <recommendedName>
        <fullName evidence="7">Hydroxyacylglutathione hydrolase</fullName>
        <ecNumber evidence="7">3.1.2.6</ecNumber>
    </recommendedName>
    <alternativeName>
        <fullName evidence="7">Glyoxalase II</fullName>
        <shortName evidence="7">Glx II</shortName>
    </alternativeName>
</protein>
<evidence type="ECO:0000256" key="1">
    <source>
        <dbReference type="ARBA" id="ARBA00001623"/>
    </source>
</evidence>
<keyword evidence="4 7" id="KW-0479">Metal-binding</keyword>
<dbReference type="PANTHER" id="PTHR43705">
    <property type="entry name" value="HYDROXYACYLGLUTATHIONE HYDROLASE"/>
    <property type="match status" value="1"/>
</dbReference>
<evidence type="ECO:0000256" key="5">
    <source>
        <dbReference type="ARBA" id="ARBA00022801"/>
    </source>
</evidence>
<evidence type="ECO:0000259" key="8">
    <source>
        <dbReference type="SMART" id="SM00849"/>
    </source>
</evidence>
<evidence type="ECO:0000256" key="4">
    <source>
        <dbReference type="ARBA" id="ARBA00022723"/>
    </source>
</evidence>
<dbReference type="AlphaFoldDB" id="A0A432W158"/>
<feature type="binding site" evidence="7">
    <location>
        <position position="87"/>
    </location>
    <ligand>
        <name>Zn(2+)</name>
        <dbReference type="ChEBI" id="CHEBI:29105"/>
        <label>2</label>
    </ligand>
</feature>
<dbReference type="Pfam" id="PF00753">
    <property type="entry name" value="Lactamase_B"/>
    <property type="match status" value="1"/>
</dbReference>
<proteinExistence type="inferred from homology"/>
<evidence type="ECO:0000256" key="3">
    <source>
        <dbReference type="ARBA" id="ARBA00006759"/>
    </source>
</evidence>
<accession>A0A432W158</accession>
<gene>
    <name evidence="7 9" type="primary">gloB</name>
    <name evidence="9" type="ORF">CWE08_05600</name>
</gene>
<dbReference type="RefSeq" id="WP_126766462.1">
    <property type="nucleotide sequence ID" value="NZ_PIPJ01000002.1"/>
</dbReference>
<comment type="cofactor">
    <cofactor evidence="7">
        <name>Zn(2+)</name>
        <dbReference type="ChEBI" id="CHEBI:29105"/>
    </cofactor>
    <text evidence="7">Binds 2 Zn(2+) ions per subunit.</text>
</comment>
<dbReference type="SUPFAM" id="SSF56281">
    <property type="entry name" value="Metallo-hydrolase/oxidoreductase"/>
    <property type="match status" value="1"/>
</dbReference>
<dbReference type="EC" id="3.1.2.6" evidence="7"/>
<dbReference type="OrthoDB" id="9802248at2"/>
<feature type="binding site" evidence="7">
    <location>
        <position position="83"/>
    </location>
    <ligand>
        <name>Zn(2+)</name>
        <dbReference type="ChEBI" id="CHEBI:29105"/>
        <label>1</label>
    </ligand>
</feature>
<feature type="domain" description="Metallo-beta-lactamase" evidence="8">
    <location>
        <begin position="42"/>
        <end position="196"/>
    </location>
</feature>
<name>A0A432W158_9GAMM</name>
<dbReference type="Pfam" id="PF16123">
    <property type="entry name" value="HAGH_C"/>
    <property type="match status" value="1"/>
</dbReference>
<feature type="binding site" evidence="7">
    <location>
        <position position="158"/>
    </location>
    <ligand>
        <name>Zn(2+)</name>
        <dbReference type="ChEBI" id="CHEBI:29105"/>
        <label>1</label>
    </ligand>
</feature>